<feature type="compositionally biased region" description="Low complexity" evidence="1">
    <location>
        <begin position="147"/>
        <end position="158"/>
    </location>
</feature>
<evidence type="ECO:0000313" key="3">
    <source>
        <dbReference type="Proteomes" id="UP000706124"/>
    </source>
</evidence>
<dbReference type="OrthoDB" id="5419666at2759"/>
<proteinExistence type="predicted"/>
<dbReference type="Proteomes" id="UP000706124">
    <property type="component" value="Unassembled WGS sequence"/>
</dbReference>
<organism evidence="2 3">
    <name type="scientific">Claviceps pazoutovae</name>
    <dbReference type="NCBI Taxonomy" id="1649127"/>
    <lineage>
        <taxon>Eukaryota</taxon>
        <taxon>Fungi</taxon>
        <taxon>Dikarya</taxon>
        <taxon>Ascomycota</taxon>
        <taxon>Pezizomycotina</taxon>
        <taxon>Sordariomycetes</taxon>
        <taxon>Hypocreomycetidae</taxon>
        <taxon>Hypocreales</taxon>
        <taxon>Clavicipitaceae</taxon>
        <taxon>Claviceps</taxon>
    </lineage>
</organism>
<evidence type="ECO:0000256" key="1">
    <source>
        <dbReference type="SAM" id="MobiDB-lite"/>
    </source>
</evidence>
<feature type="region of interest" description="Disordered" evidence="1">
    <location>
        <begin position="58"/>
        <end position="224"/>
    </location>
</feature>
<protein>
    <submittedName>
        <fullName evidence="2">Uncharacterized protein</fullName>
    </submittedName>
</protein>
<keyword evidence="3" id="KW-1185">Reference proteome</keyword>
<dbReference type="AlphaFoldDB" id="A0A9P7MJ10"/>
<feature type="compositionally biased region" description="Pro residues" evidence="1">
    <location>
        <begin position="120"/>
        <end position="132"/>
    </location>
</feature>
<accession>A0A9P7MJ10</accession>
<evidence type="ECO:0000313" key="2">
    <source>
        <dbReference type="EMBL" id="KAG5947338.1"/>
    </source>
</evidence>
<comment type="caution">
    <text evidence="2">The sequence shown here is derived from an EMBL/GenBank/DDBJ whole genome shotgun (WGS) entry which is preliminary data.</text>
</comment>
<reference evidence="2 3" key="1">
    <citation type="journal article" date="2020" name="bioRxiv">
        <title>Whole genome comparisons of ergot fungi reveals the divergence and evolution of species within the genus Claviceps are the result of varying mechanisms driving genome evolution and host range expansion.</title>
        <authorList>
            <person name="Wyka S.A."/>
            <person name="Mondo S.J."/>
            <person name="Liu M."/>
            <person name="Dettman J."/>
            <person name="Nalam V."/>
            <person name="Broders K.D."/>
        </authorList>
    </citation>
    <scope>NUCLEOTIDE SEQUENCE [LARGE SCALE GENOMIC DNA]</scope>
    <source>
        <strain evidence="2 3">CCC 1485</strain>
    </source>
</reference>
<feature type="compositionally biased region" description="Low complexity" evidence="1">
    <location>
        <begin position="165"/>
        <end position="196"/>
    </location>
</feature>
<sequence>MSLSRAFTTRRLRGNSDVSDVAKMPQRSHTFKNVPHDLRNKISAPIQLIHTTNMLSYNAPDIPRTVHSKPATRNKSVSDADSHSTSDSTPPTSPEVGAASEAPEPNHLSCYFKTSGSPYPAAPPVDSRPPAIPARSPSHTKKNSFDAIARQRQRSLSRASRDSDQSSSIRGGQTFSRSPSTTSTRASSASHTSSPFPQKVAGTPLPPPLSLPSNSFAHSQAKEPSHPFGLELAQVTELAEEYTANNNTRLNVIDEEEQFLYSRGLRKFSADDYQSAIQSLAVMLFPERRHVAPAPPPLWI</sequence>
<feature type="region of interest" description="Disordered" evidence="1">
    <location>
        <begin position="1"/>
        <end position="32"/>
    </location>
</feature>
<gene>
    <name evidence="2" type="ORF">E4U60_003191</name>
</gene>
<name>A0A9P7MJ10_9HYPO</name>
<dbReference type="EMBL" id="SRPO01000026">
    <property type="protein sequence ID" value="KAG5947338.1"/>
    <property type="molecule type" value="Genomic_DNA"/>
</dbReference>